<feature type="transmembrane region" description="Helical" evidence="1">
    <location>
        <begin position="34"/>
        <end position="55"/>
    </location>
</feature>
<evidence type="ECO:0000256" key="1">
    <source>
        <dbReference type="SAM" id="Phobius"/>
    </source>
</evidence>
<keyword evidence="1" id="KW-0472">Membrane</keyword>
<comment type="caution">
    <text evidence="2">The sequence shown here is derived from an EMBL/GenBank/DDBJ whole genome shotgun (WGS) entry which is preliminary data.</text>
</comment>
<organism evidence="2 3">
    <name type="scientific">Candidatus Borkfalkia ceftriaxoniphila</name>
    <dbReference type="NCBI Taxonomy" id="2508949"/>
    <lineage>
        <taxon>Bacteria</taxon>
        <taxon>Bacillati</taxon>
        <taxon>Bacillota</taxon>
        <taxon>Clostridia</taxon>
        <taxon>Christensenellales</taxon>
        <taxon>Christensenellaceae</taxon>
        <taxon>Candidatus Borkfalkia</taxon>
    </lineage>
</organism>
<name>A0A4Q2K9H0_9FIRM</name>
<keyword evidence="1" id="KW-0812">Transmembrane</keyword>
<keyword evidence="1" id="KW-1133">Transmembrane helix</keyword>
<keyword evidence="3" id="KW-1185">Reference proteome</keyword>
<proteinExistence type="predicted"/>
<dbReference type="AlphaFoldDB" id="A0A4Q2K9H0"/>
<feature type="transmembrane region" description="Helical" evidence="1">
    <location>
        <begin position="62"/>
        <end position="82"/>
    </location>
</feature>
<dbReference type="Proteomes" id="UP000291269">
    <property type="component" value="Unassembled WGS sequence"/>
</dbReference>
<feature type="transmembrane region" description="Helical" evidence="1">
    <location>
        <begin position="94"/>
        <end position="112"/>
    </location>
</feature>
<reference evidence="2 3" key="1">
    <citation type="journal article" date="2019" name="Gut">
        <title>Antibiotics-induced monodominance of a novel gut bacterial order.</title>
        <authorList>
            <person name="Hildebrand F."/>
            <person name="Moitinho-Silva L."/>
            <person name="Blasche S."/>
            <person name="Jahn M.T."/>
            <person name="Gossmann T.I."/>
            <person name="Heuerta-Cepas J."/>
            <person name="Hercog R."/>
            <person name="Luetge M."/>
            <person name="Bahram M."/>
            <person name="Pryszlak A."/>
            <person name="Alves R.J."/>
            <person name="Waszak S.M."/>
            <person name="Zhu A."/>
            <person name="Ye L."/>
            <person name="Costea P.I."/>
            <person name="Aalvink S."/>
            <person name="Belzer C."/>
            <person name="Forslund S.K."/>
            <person name="Sunagawa S."/>
            <person name="Hentschel U."/>
            <person name="Merten C."/>
            <person name="Patil K.R."/>
            <person name="Benes V."/>
            <person name="Bork P."/>
        </authorList>
    </citation>
    <scope>NUCLEOTIDE SEQUENCE [LARGE SCALE GENOMIC DNA]</scope>
    <source>
        <strain evidence="2 3">HDS1380</strain>
    </source>
</reference>
<gene>
    <name evidence="2" type="ORF">ESZ91_02620</name>
</gene>
<feature type="transmembrane region" description="Helical" evidence="1">
    <location>
        <begin position="124"/>
        <end position="147"/>
    </location>
</feature>
<evidence type="ECO:0000313" key="2">
    <source>
        <dbReference type="EMBL" id="RXZ61298.1"/>
    </source>
</evidence>
<dbReference type="RefSeq" id="WP_129223846.1">
    <property type="nucleotide sequence ID" value="NZ_SDOZ01000002.1"/>
</dbReference>
<dbReference type="EMBL" id="SDOZ01000002">
    <property type="protein sequence ID" value="RXZ61298.1"/>
    <property type="molecule type" value="Genomic_DNA"/>
</dbReference>
<feature type="transmembrane region" description="Helical" evidence="1">
    <location>
        <begin position="7"/>
        <end position="28"/>
    </location>
</feature>
<accession>A0A4Q2K9H0</accession>
<feature type="transmembrane region" description="Helical" evidence="1">
    <location>
        <begin position="185"/>
        <end position="204"/>
    </location>
</feature>
<protein>
    <submittedName>
        <fullName evidence="2">Uncharacterized protein</fullName>
    </submittedName>
</protein>
<feature type="transmembrane region" description="Helical" evidence="1">
    <location>
        <begin position="159"/>
        <end position="176"/>
    </location>
</feature>
<evidence type="ECO:0000313" key="3">
    <source>
        <dbReference type="Proteomes" id="UP000291269"/>
    </source>
</evidence>
<sequence length="230" mass="25161">MRFHKNMALLALEQSAGMAALYAAYFVGLYFPRWLNITLAVLLGACAFIGCLVCSEKGREDGLFLFPVIFSLAAGLSVAAYFCRVGNNFFGNYPILLFCLGAILLNGAFLFADWGNGKAFIVQNVLSSLVGLCVLAFAVYCFCNWNASSHALMFREGAFAMLFLFIVMAGEGLYLWTGGDFRHKMNLSFCAAFFVVLFVVLLIITEGDAADALDGFVPEGVGKNKLNKYR</sequence>